<dbReference type="GO" id="GO:0007160">
    <property type="term" value="P:cell-matrix adhesion"/>
    <property type="evidence" value="ECO:0007669"/>
    <property type="project" value="TreeGrafter"/>
</dbReference>
<keyword evidence="6" id="KW-0325">Glycoprotein</keyword>
<gene>
    <name evidence="8" type="ORF">ABG768_019783</name>
</gene>
<evidence type="ECO:0000256" key="1">
    <source>
        <dbReference type="ARBA" id="ARBA00004370"/>
    </source>
</evidence>
<dbReference type="EMBL" id="JAWDJR010000003">
    <property type="protein sequence ID" value="KAK9978009.1"/>
    <property type="molecule type" value="Genomic_DNA"/>
</dbReference>
<dbReference type="Proteomes" id="UP001479290">
    <property type="component" value="Unassembled WGS sequence"/>
</dbReference>
<proteinExistence type="inferred from homology"/>
<sequence length="2516" mass="278715">MAHFQLSVLFGLGLITLINGQCVVNFQNGTVSNNGSSCSSFSPSTLSNILSCSAIQLSDWSQGNVNNLKAFTDSAFDLYTLLRSKLDVGLVASSINSLRSNGSIVATLSDAGFARLWFQVKLSPYLSSLSRDTLSCLSQSNLTCQSFQALLNDLSSQIGTERQKMVYQNFIKPFLARNTANGTVFCTSDFKWQVALDKLTPEQKAELFFQLEASSSLNNDNVDQIFKSFLQPLTNIKLNLTRATSTDSDKNLTDFLPLLRPLGRFINASAIIVQTTNSINFRNTTISLLVNWTNLNAPSQPQISTINIGNVTDWLQTVVIPLTKKYLQPDQILPDSITAMLGFIFDPAPQSPDPVEVCKVTSNNSSCVISQSGESLAKAINCVAQSNLSFTEENLRLLTAELSRPLQTQIEQSVKNSSQSNLTALFAELPAESFTSGSLEDVEFMRFWFQIKMKPLLPNISKEFLSCLRTRNFSCQAYKALFVELNNNSGLMDSARQRSILNDFIVPFLSQRQSTGVDCTLPFISSSDFILQNFGNYFPLAQLQVISNLSRSFSAVDVLPLLTLVQLDELVFSPAFAANRTNILTSVFDFLLKTAPKDTVNSFLRSLQTQARKTNFTNFTCANYRTIFDKVDQVLSSVPSNQSEALLTIRDFVMMIPPDECIERSSQCTTTPVNESLCASVNSSALDQFLRAAPNPTGPLNLCSFTMLEFACLPTVSQLNSQQVADVLACKQPSNVGKETWKLFFSKTSTNLDDALLKFSNMTPSPSNVSWSDVLDVLVDVRVDRFSPQRLKDPVFIRSWFQGRLKPFLPSVSQRVLSCLSQKNFTCESYRVIFVELNNNSGLMDSARQRSILNDFIVPFLSQRQSTGVDCTLPFISSSDFILQNFGNYFPLAQLQVISNLSRSFSAVDVLPLLTLVQLDELVFSPAFAANRTNILTSVFDFLLKTAPKDTVNSFLRSLQTQARKTNFTCANYRTIFDKVDQVLSSVPSNQSEALLTIRDFVMMIPPDECIERTSQCTTTPVNESLCASVNSSALDQFLRAAPNPTGPLNLCSFTMLEFACLPTVSQLNSQQVADVLACKQPSNVGKETWKLFFSKTSTNLDDALLKFSNMTPSPSNVSWSDVLDVLVDVRVDRFSFQRLKDPVFIRSWFQGRLKPFLPSVSQRVLSCLSQKNLTCESYRVITEAFVNAPLRDGQDVCLPPQPNATQRQDLIYTEFMKAFLSRNDTEDPRCLRNTTNSTQWINRNFGPFVQSAPLTDLVALNKNFTAVDVLPLLGLKQLVEFSASPGALTDPGNVSNVMQFVKDCQLPAFFDLFSQKLQVNLTQDVKAALIKQIFDRVNLSNLTIPDQEVVVWFNSRINPLLANLSESLVSPLFSILNTRNCNITQIALRLLDPVRASIATNTKNAIYNGILQSFRVPQPLRCYRNNSFITFLNESLSGFGPLPNLTIFLSLMPQPRRSELVNSISPSELGRYFTEPKVVNNDSQICVIFNNFNRTPDFLENVEVPDDVKSTILPCVWPLALKIDNQTEVDLWFDRRLRLYLKFLNKDLIGSKETLSASCLSYRKMVNVLGNNFTFNGSQISSGDVYTTIKTYLIADTAPKCYNTSDPSLNSTAWFVNNIGMFITFMSLDDLYSFGSDTTIQVFTVNPENIKLFGQKTIPRNVLNRYTELLFRQDINFNLFELPSVLQCDAPVSTFTKLNETQTNVILVNFNSSCSNVDPAISTALAGNIKNITADAIINLGNKVVGLKITQINLVLPSVLISGLSTLSTASGWTFGKAKAVINVLLREYKITSSSSLLSLGSLIGGIPSTILTTIKLEDINKTLSDAVFVKSILAAPEIIQKTFVTQIIKLSSSPVDLMTNVPSEMAVQIPRNFLSIPTNLNLDVVKQFNTKKWKSEQAVLFFDTVANAFDQPDDLSVEILQGFTCSRVQTFNQTKIRGLIKACRRRAGRPKVVLSETQLTCMYNLVKKESPVDFESYHPDMLLYYNYEAINKTTCQAYFTQVGAADLSIFSSTLRGRRDLLWSKYIDCFGISGTSIPKQNLTVLGNLACAANSTFITNSDPEILENLKNCSDLSDGQISAMEAVVMKGSSKSGQVILILKDLELTSTWNQKTLGDLGILPLYFSQAFWKLFKENDLHQFLKTFLKSLRERNTPKPLLKKLFKAITFPIVIAKRATCSKETITDVIISDDAFPFGYDENQFRNCLNADVARDNLASLCEKIEDSAFQRIILDKLNEISPNGLSEDQVQVLKSVSRNATTDEISKWNITKADTLAALMNANDGEWSSAQSKQIITKYLSANNTLTATDLSIVKGPNLCSLDASTLSTILTESIRDADALSVTKCSSANKKALFTIANKAFPMPSVRASSSVLSAYQLIEPYLGGADLSYIRSLSSYNVSMSLATFINLDASVIANLTVQDVVSLLGSNLQDLKTFENEPAVRTWISMQFQSELDKLGLGLGGGKADPTTTAVPTTITTVKTTVASTAATPGVGRSGWSVSLSILVLIFTIIKVEII</sequence>
<reference evidence="8 9" key="1">
    <citation type="submission" date="2024-05" db="EMBL/GenBank/DDBJ databases">
        <title>A high-quality chromosomal-level genome assembly of Topmouth culter (Culter alburnus).</title>
        <authorList>
            <person name="Zhao H."/>
        </authorList>
    </citation>
    <scope>NUCLEOTIDE SEQUENCE [LARGE SCALE GENOMIC DNA]</scope>
    <source>
        <strain evidence="8">CATC2023</strain>
        <tissue evidence="8">Muscle</tissue>
    </source>
</reference>
<evidence type="ECO:0000313" key="9">
    <source>
        <dbReference type="Proteomes" id="UP001479290"/>
    </source>
</evidence>
<dbReference type="PANTHER" id="PTHR23412">
    <property type="entry name" value="STEREOCILIN RELATED"/>
    <property type="match status" value="1"/>
</dbReference>
<dbReference type="InterPro" id="IPR026664">
    <property type="entry name" value="Stereocilin-rel"/>
</dbReference>
<comment type="caution">
    <text evidence="8">The sequence shown here is derived from an EMBL/GenBank/DDBJ whole genome shotgun (WGS) entry which is preliminary data.</text>
</comment>
<dbReference type="InterPro" id="IPR010335">
    <property type="entry name" value="Mesothelin"/>
</dbReference>
<comment type="similarity">
    <text evidence="2">Belongs to the mesothelin family.</text>
</comment>
<dbReference type="Pfam" id="PF06060">
    <property type="entry name" value="Mesothelin"/>
    <property type="match status" value="1"/>
</dbReference>
<accession>A0AAW2AW71</accession>
<keyword evidence="3 7" id="KW-0732">Signal</keyword>
<evidence type="ECO:0000256" key="2">
    <source>
        <dbReference type="ARBA" id="ARBA00011016"/>
    </source>
</evidence>
<evidence type="ECO:0008006" key="10">
    <source>
        <dbReference type="Google" id="ProtNLM"/>
    </source>
</evidence>
<evidence type="ECO:0000313" key="8">
    <source>
        <dbReference type="EMBL" id="KAK9978009.1"/>
    </source>
</evidence>
<feature type="chain" id="PRO_5043878630" description="Mesothelin-like protein" evidence="7">
    <location>
        <begin position="21"/>
        <end position="2516"/>
    </location>
</feature>
<keyword evidence="5" id="KW-0472">Membrane</keyword>
<name>A0AAW2AW71_CULAL</name>
<evidence type="ECO:0000256" key="4">
    <source>
        <dbReference type="ARBA" id="ARBA00022889"/>
    </source>
</evidence>
<keyword evidence="9" id="KW-1185">Reference proteome</keyword>
<dbReference type="GO" id="GO:0009986">
    <property type="term" value="C:cell surface"/>
    <property type="evidence" value="ECO:0007669"/>
    <property type="project" value="TreeGrafter"/>
</dbReference>
<evidence type="ECO:0000256" key="5">
    <source>
        <dbReference type="ARBA" id="ARBA00023136"/>
    </source>
</evidence>
<comment type="subcellular location">
    <subcellularLocation>
        <location evidence="1">Membrane</location>
    </subcellularLocation>
</comment>
<evidence type="ECO:0000256" key="7">
    <source>
        <dbReference type="SAM" id="SignalP"/>
    </source>
</evidence>
<protein>
    <recommendedName>
        <fullName evidence="10">Mesothelin-like protein</fullName>
    </recommendedName>
</protein>
<evidence type="ECO:0000256" key="6">
    <source>
        <dbReference type="ARBA" id="ARBA00023180"/>
    </source>
</evidence>
<organism evidence="8 9">
    <name type="scientific">Culter alburnus</name>
    <name type="common">Topmouth culter</name>
    <dbReference type="NCBI Taxonomy" id="194366"/>
    <lineage>
        <taxon>Eukaryota</taxon>
        <taxon>Metazoa</taxon>
        <taxon>Chordata</taxon>
        <taxon>Craniata</taxon>
        <taxon>Vertebrata</taxon>
        <taxon>Euteleostomi</taxon>
        <taxon>Actinopterygii</taxon>
        <taxon>Neopterygii</taxon>
        <taxon>Teleostei</taxon>
        <taxon>Ostariophysi</taxon>
        <taxon>Cypriniformes</taxon>
        <taxon>Xenocyprididae</taxon>
        <taxon>Xenocypridinae</taxon>
        <taxon>Culter</taxon>
    </lineage>
</organism>
<dbReference type="GO" id="GO:0016020">
    <property type="term" value="C:membrane"/>
    <property type="evidence" value="ECO:0007669"/>
    <property type="project" value="UniProtKB-SubCell"/>
</dbReference>
<evidence type="ECO:0000256" key="3">
    <source>
        <dbReference type="ARBA" id="ARBA00022729"/>
    </source>
</evidence>
<feature type="signal peptide" evidence="7">
    <location>
        <begin position="1"/>
        <end position="20"/>
    </location>
</feature>
<dbReference type="PANTHER" id="PTHR23412:SF6">
    <property type="entry name" value="MESOTHELIN"/>
    <property type="match status" value="1"/>
</dbReference>
<keyword evidence="4" id="KW-0130">Cell adhesion</keyword>